<dbReference type="Pfam" id="PF04958">
    <property type="entry name" value="AstA"/>
    <property type="match status" value="1"/>
</dbReference>
<evidence type="ECO:0000256" key="2">
    <source>
        <dbReference type="ARBA" id="ARBA00022679"/>
    </source>
</evidence>
<dbReference type="InterPro" id="IPR016181">
    <property type="entry name" value="Acyl_CoA_acyltransferase"/>
</dbReference>
<dbReference type="SUPFAM" id="SSF55729">
    <property type="entry name" value="Acyl-CoA N-acyltransferases (Nat)"/>
    <property type="match status" value="1"/>
</dbReference>
<evidence type="ECO:0000256" key="3">
    <source>
        <dbReference type="ARBA" id="ARBA00023315"/>
    </source>
</evidence>
<accession>A0A1D9LLM0</accession>
<evidence type="ECO:0000313" key="4">
    <source>
        <dbReference type="EMBL" id="AOZ52176.1"/>
    </source>
</evidence>
<dbReference type="InterPro" id="IPR017650">
    <property type="entry name" value="Arginine_N-succinylTrfase"/>
</dbReference>
<dbReference type="GO" id="GO:0006527">
    <property type="term" value="P:L-arginine catabolic process"/>
    <property type="evidence" value="ECO:0007669"/>
    <property type="project" value="InterPro"/>
</dbReference>
<dbReference type="EMBL" id="CP017707">
    <property type="protein sequence ID" value="AOZ52176.1"/>
    <property type="molecule type" value="Genomic_DNA"/>
</dbReference>
<dbReference type="STRING" id="1108595.BKX93_20670"/>
<organism evidence="4 5">
    <name type="scientific">Chromobacterium vaccinii</name>
    <dbReference type="NCBI Taxonomy" id="1108595"/>
    <lineage>
        <taxon>Bacteria</taxon>
        <taxon>Pseudomonadati</taxon>
        <taxon>Pseudomonadota</taxon>
        <taxon>Betaproteobacteria</taxon>
        <taxon>Neisseriales</taxon>
        <taxon>Chromobacteriaceae</taxon>
        <taxon>Chromobacterium</taxon>
    </lineage>
</organism>
<gene>
    <name evidence="4" type="ORF">BKX93_20670</name>
</gene>
<dbReference type="GeneID" id="68843615"/>
<dbReference type="InterPro" id="IPR007041">
    <property type="entry name" value="Arg_succinylTrfase_AstA/AruG"/>
</dbReference>
<dbReference type="GO" id="GO:0008791">
    <property type="term" value="F:arginine N-succinyltransferase activity"/>
    <property type="evidence" value="ECO:0007669"/>
    <property type="project" value="InterPro"/>
</dbReference>
<dbReference type="AlphaFoldDB" id="A0A1D9LLM0"/>
<reference evidence="4 5" key="1">
    <citation type="submission" date="2016-10" db="EMBL/GenBank/DDBJ databases">
        <title>Chromobacterium muskegensis sp. nov., an insecticidal bacterium isolated from Sphagnum bogs.</title>
        <authorList>
            <person name="Sparks M.E."/>
            <person name="Blackburn M.B."/>
            <person name="Gundersen-Rindal D.E."/>
            <person name="Mitchell A."/>
            <person name="Farrar R."/>
            <person name="Kuhar D."/>
        </authorList>
    </citation>
    <scope>NUCLEOTIDE SEQUENCE [LARGE SCALE GENOMIC DNA]</scope>
    <source>
        <strain evidence="4 5">21-1</strain>
    </source>
</reference>
<protein>
    <submittedName>
        <fullName evidence="4">Arginine N-succinyltransferase</fullName>
    </submittedName>
</protein>
<dbReference type="PANTHER" id="PTHR30420">
    <property type="entry name" value="N-SUCCINYLARGININE DIHYDROLASE"/>
    <property type="match status" value="1"/>
</dbReference>
<sequence>MMFIRPVERKDLPGLMELARSAASGGVGLTSLPINEDRLQKRIARSVLSFSGELDRADHGYVFVLEDSENGKVAGICAVEAAVGLKEPWYNYRIGTIVHASEELGVYSRHETLFLSNDHTGYSELCTLYLHPDYRVKRNGGLLSKSRFLFLAQFPQLFGKMVVAEMRGVSDENGRSPFWEALGRHFFSIDFAEADYLTGIGQKAFVAELMPKHPVYVDFLEPEAQAVIGLTHEATRPAVAMLESEGFRYEGYVDIFDAGPTVQAYTGDIRAVKESQRLPARVVDPLPDGDKECYLVCNDALQDYRAVLAESVRPQGEFCLTPELARALKIKDGDHVRCVTLTPKEAAQ</sequence>
<dbReference type="RefSeq" id="WP_070981170.1">
    <property type="nucleotide sequence ID" value="NZ_CP017707.1"/>
</dbReference>
<keyword evidence="1" id="KW-0056">Arginine metabolism</keyword>
<keyword evidence="3" id="KW-0012">Acyltransferase</keyword>
<dbReference type="Gene3D" id="2.40.40.20">
    <property type="match status" value="1"/>
</dbReference>
<dbReference type="NCBIfam" id="TIGR03244">
    <property type="entry name" value="arg_catab_AstA"/>
    <property type="match status" value="1"/>
</dbReference>
<dbReference type="Proteomes" id="UP000178776">
    <property type="component" value="Chromosome"/>
</dbReference>
<dbReference type="NCBIfam" id="TIGR03243">
    <property type="entry name" value="arg_catab_AOST"/>
    <property type="match status" value="1"/>
</dbReference>
<dbReference type="PANTHER" id="PTHR30420:SF1">
    <property type="entry name" value="ARGININE N-SUCCINYLTRANSFERASE"/>
    <property type="match status" value="1"/>
</dbReference>
<dbReference type="KEGG" id="cvc:BKX93_20670"/>
<name>A0A1D9LLM0_9NEIS</name>
<proteinExistence type="predicted"/>
<dbReference type="Gene3D" id="3.40.630.30">
    <property type="match status" value="1"/>
</dbReference>
<keyword evidence="2 4" id="KW-0808">Transferase</keyword>
<evidence type="ECO:0000256" key="1">
    <source>
        <dbReference type="ARBA" id="ARBA00022503"/>
    </source>
</evidence>
<evidence type="ECO:0000313" key="5">
    <source>
        <dbReference type="Proteomes" id="UP000178776"/>
    </source>
</evidence>